<feature type="non-terminal residue" evidence="6">
    <location>
        <position position="1"/>
    </location>
</feature>
<evidence type="ECO:0000256" key="3">
    <source>
        <dbReference type="ARBA" id="ARBA00023136"/>
    </source>
</evidence>
<keyword evidence="5" id="KW-0449">Lipoprotein</keyword>
<dbReference type="SUPFAM" id="SSF53850">
    <property type="entry name" value="Periplasmic binding protein-like II"/>
    <property type="match status" value="1"/>
</dbReference>
<keyword evidence="1" id="KW-1003">Cell membrane</keyword>
<dbReference type="InterPro" id="IPR050490">
    <property type="entry name" value="Bact_solute-bd_prot1"/>
</dbReference>
<evidence type="ECO:0000313" key="6">
    <source>
        <dbReference type="EMBL" id="GAF93943.1"/>
    </source>
</evidence>
<keyword evidence="3" id="KW-0472">Membrane</keyword>
<proteinExistence type="predicted"/>
<dbReference type="AlphaFoldDB" id="X0TK70"/>
<dbReference type="Pfam" id="PF01547">
    <property type="entry name" value="SBP_bac_1"/>
    <property type="match status" value="1"/>
</dbReference>
<dbReference type="PANTHER" id="PTHR43649:SF33">
    <property type="entry name" value="POLYGALACTURONAN_RHAMNOGALACTURONAN-BINDING PROTEIN YTCQ"/>
    <property type="match status" value="1"/>
</dbReference>
<organism evidence="6">
    <name type="scientific">marine sediment metagenome</name>
    <dbReference type="NCBI Taxonomy" id="412755"/>
    <lineage>
        <taxon>unclassified sequences</taxon>
        <taxon>metagenomes</taxon>
        <taxon>ecological metagenomes</taxon>
    </lineage>
</organism>
<reference evidence="6" key="1">
    <citation type="journal article" date="2014" name="Front. Microbiol.">
        <title>High frequency of phylogenetically diverse reductive dehalogenase-homologous genes in deep subseafloor sedimentary metagenomes.</title>
        <authorList>
            <person name="Kawai M."/>
            <person name="Futagami T."/>
            <person name="Toyoda A."/>
            <person name="Takaki Y."/>
            <person name="Nishi S."/>
            <person name="Hori S."/>
            <person name="Arai W."/>
            <person name="Tsubouchi T."/>
            <person name="Morono Y."/>
            <person name="Uchiyama I."/>
            <person name="Ito T."/>
            <person name="Fujiyama A."/>
            <person name="Inagaki F."/>
            <person name="Takami H."/>
        </authorList>
    </citation>
    <scope>NUCLEOTIDE SEQUENCE</scope>
    <source>
        <strain evidence="6">Expedition CK06-06</strain>
    </source>
</reference>
<dbReference type="PANTHER" id="PTHR43649">
    <property type="entry name" value="ARABINOSE-BINDING PROTEIN-RELATED"/>
    <property type="match status" value="1"/>
</dbReference>
<evidence type="ECO:0000256" key="4">
    <source>
        <dbReference type="ARBA" id="ARBA00023139"/>
    </source>
</evidence>
<dbReference type="Gene3D" id="3.40.190.10">
    <property type="entry name" value="Periplasmic binding protein-like II"/>
    <property type="match status" value="1"/>
</dbReference>
<evidence type="ECO:0000256" key="1">
    <source>
        <dbReference type="ARBA" id="ARBA00022475"/>
    </source>
</evidence>
<dbReference type="EMBL" id="BARS01011808">
    <property type="protein sequence ID" value="GAF93943.1"/>
    <property type="molecule type" value="Genomic_DNA"/>
</dbReference>
<dbReference type="InterPro" id="IPR006059">
    <property type="entry name" value="SBP"/>
</dbReference>
<comment type="caution">
    <text evidence="6">The sequence shown here is derived from an EMBL/GenBank/DDBJ whole genome shotgun (WGS) entry which is preliminary data.</text>
</comment>
<accession>X0TK70</accession>
<evidence type="ECO:0000256" key="5">
    <source>
        <dbReference type="ARBA" id="ARBA00023288"/>
    </source>
</evidence>
<protein>
    <recommendedName>
        <fullName evidence="7">ABC transmembrane type-1 domain-containing protein</fullName>
    </recommendedName>
</protein>
<evidence type="ECO:0008006" key="7">
    <source>
        <dbReference type="Google" id="ProtNLM"/>
    </source>
</evidence>
<gene>
    <name evidence="6" type="ORF">S01H1_21324</name>
</gene>
<evidence type="ECO:0000256" key="2">
    <source>
        <dbReference type="ARBA" id="ARBA00022729"/>
    </source>
</evidence>
<keyword evidence="4" id="KW-0564">Palmitate</keyword>
<sequence length="252" mass="27790">DLRIQITFFPDSQYADKVSIAAAAGSLPDVLDIDGPYVGPWAAEGVIVPIDELVSDELRADLLPSLIEQGTYNGRLYAVGAFDSALVVYYNREVIEKAGLHPPDRIAEAWSWDEFVEALKRVQPHVAIPLSLHMDDLSDEWFTYAFSPLVWSNGGRLIDSEHKNVVGVLNSEAAVRAITSFQQLFQNDLAEATSTNPNPFAARLAAFDWTGHWMLPTFERTEGLRFGAMPLPRMGTKTVCACGSWCWGISAS</sequence>
<name>X0TK70_9ZZZZ</name>
<feature type="non-terminal residue" evidence="6">
    <location>
        <position position="252"/>
    </location>
</feature>
<keyword evidence="2" id="KW-0732">Signal</keyword>